<dbReference type="AlphaFoldDB" id="A0A564Z629"/>
<reference evidence="1 2" key="1">
    <citation type="submission" date="2019-07" db="EMBL/GenBank/DDBJ databases">
        <authorList>
            <person name="Jastrzebski P J."/>
            <person name="Paukszto L."/>
            <person name="Jastrzebski P J."/>
        </authorList>
    </citation>
    <scope>NUCLEOTIDE SEQUENCE [LARGE SCALE GENOMIC DNA]</scope>
    <source>
        <strain evidence="1 2">WMS-il1</strain>
    </source>
</reference>
<dbReference type="EMBL" id="CABIJS010000666">
    <property type="protein sequence ID" value="VUZ54882.1"/>
    <property type="molecule type" value="Genomic_DNA"/>
</dbReference>
<proteinExistence type="predicted"/>
<name>A0A564Z629_HYMDI</name>
<accession>A0A564Z629</accession>
<protein>
    <submittedName>
        <fullName evidence="1">Uncharacterized protein</fullName>
    </submittedName>
</protein>
<keyword evidence="2" id="KW-1185">Reference proteome</keyword>
<sequence length="206" mass="23427">MVGKAQLASLRKDLHTLAQATIHSDDFVFEADISTLAQRCFARDSPLICQREFCRVVITCSFKWANPFNMEAIISLINGSLQSLTFYDKFGVECPSRTDRIPLVLFGGMVEVPFSTNEALITLFPTFESFLSACNPDNLLESIDILNFYVKERIISPKHYKISDKEVDLLKTACRLLLPHWDTDYSRVLEAVLVFFGHIFNLVFTS</sequence>
<dbReference type="Proteomes" id="UP000321570">
    <property type="component" value="Unassembled WGS sequence"/>
</dbReference>
<organism evidence="1 2">
    <name type="scientific">Hymenolepis diminuta</name>
    <name type="common">Rat tapeworm</name>
    <dbReference type="NCBI Taxonomy" id="6216"/>
    <lineage>
        <taxon>Eukaryota</taxon>
        <taxon>Metazoa</taxon>
        <taxon>Spiralia</taxon>
        <taxon>Lophotrochozoa</taxon>
        <taxon>Platyhelminthes</taxon>
        <taxon>Cestoda</taxon>
        <taxon>Eucestoda</taxon>
        <taxon>Cyclophyllidea</taxon>
        <taxon>Hymenolepididae</taxon>
        <taxon>Hymenolepis</taxon>
    </lineage>
</organism>
<feature type="non-terminal residue" evidence="1">
    <location>
        <position position="206"/>
    </location>
</feature>
<gene>
    <name evidence="1" type="ORF">WMSIL1_LOCUS12637</name>
</gene>
<evidence type="ECO:0000313" key="2">
    <source>
        <dbReference type="Proteomes" id="UP000321570"/>
    </source>
</evidence>
<evidence type="ECO:0000313" key="1">
    <source>
        <dbReference type="EMBL" id="VUZ54882.1"/>
    </source>
</evidence>